<organism evidence="1 2">
    <name type="scientific">Sphingomonas parva</name>
    <dbReference type="NCBI Taxonomy" id="2555898"/>
    <lineage>
        <taxon>Bacteria</taxon>
        <taxon>Pseudomonadati</taxon>
        <taxon>Pseudomonadota</taxon>
        <taxon>Alphaproteobacteria</taxon>
        <taxon>Sphingomonadales</taxon>
        <taxon>Sphingomonadaceae</taxon>
        <taxon>Sphingomonas</taxon>
    </lineage>
</organism>
<comment type="caution">
    <text evidence="1">The sequence shown here is derived from an EMBL/GenBank/DDBJ whole genome shotgun (WGS) entry which is preliminary data.</text>
</comment>
<protein>
    <submittedName>
        <fullName evidence="1">Addiction module antidote protein</fullName>
    </submittedName>
</protein>
<dbReference type="EMBL" id="SPDV01000007">
    <property type="protein sequence ID" value="TFI59493.1"/>
    <property type="molecule type" value="Genomic_DNA"/>
</dbReference>
<dbReference type="Proteomes" id="UP000298213">
    <property type="component" value="Unassembled WGS sequence"/>
</dbReference>
<name>A0A4Y8ZTY4_9SPHN</name>
<gene>
    <name evidence="1" type="ORF">E2493_04700</name>
</gene>
<accession>A0A4Y8ZTY4</accession>
<keyword evidence="2" id="KW-1185">Reference proteome</keyword>
<evidence type="ECO:0000313" key="2">
    <source>
        <dbReference type="Proteomes" id="UP000298213"/>
    </source>
</evidence>
<sequence length="132" mass="14498">MRIECLARRAELQELPDQAVRAVRALRRWVAARGTGRCTMDSLRAQLGCLRAAVHLQLLLEEVGAAWPEPFSVSPPCCPRLSHDETTLAGMLSLAAAADRPGFDRLLSDLLAEDVRERLYHSARVLSGVLPA</sequence>
<dbReference type="RefSeq" id="WP_167737386.1">
    <property type="nucleotide sequence ID" value="NZ_SPDV01000007.1"/>
</dbReference>
<evidence type="ECO:0000313" key="1">
    <source>
        <dbReference type="EMBL" id="TFI59493.1"/>
    </source>
</evidence>
<proteinExistence type="predicted"/>
<dbReference type="AlphaFoldDB" id="A0A4Y8ZTY4"/>
<reference evidence="1 2" key="1">
    <citation type="submission" date="2019-03" db="EMBL/GenBank/DDBJ databases">
        <title>Genome sequence of Sphingomonas sp. 17J27-24.</title>
        <authorList>
            <person name="Kim M."/>
            <person name="Maeng S."/>
            <person name="Sathiyaraj S."/>
        </authorList>
    </citation>
    <scope>NUCLEOTIDE SEQUENCE [LARGE SCALE GENOMIC DNA]</scope>
    <source>
        <strain evidence="1 2">17J27-24</strain>
    </source>
</reference>